<dbReference type="GO" id="GO:0046872">
    <property type="term" value="F:metal ion binding"/>
    <property type="evidence" value="ECO:0007669"/>
    <property type="project" value="UniProtKB-KW"/>
</dbReference>
<dbReference type="PROSITE" id="PS51074">
    <property type="entry name" value="DPH_MB"/>
    <property type="match status" value="1"/>
</dbReference>
<feature type="domain" description="DPH-type MB" evidence="8">
    <location>
        <begin position="4"/>
        <end position="60"/>
    </location>
</feature>
<comment type="caution">
    <text evidence="9">The sequence shown here is derived from an EMBL/GenBank/DDBJ whole genome shotgun (WGS) entry which is preliminary data.</text>
</comment>
<dbReference type="SUPFAM" id="SSF144217">
    <property type="entry name" value="CSL zinc finger"/>
    <property type="match status" value="1"/>
</dbReference>
<dbReference type="AlphaFoldDB" id="A0A8H7QDF4"/>
<dbReference type="Proteomes" id="UP000650833">
    <property type="component" value="Unassembled WGS sequence"/>
</dbReference>
<dbReference type="OrthoDB" id="66964at2759"/>
<evidence type="ECO:0000256" key="2">
    <source>
        <dbReference type="ARBA" id="ARBA00022723"/>
    </source>
</evidence>
<comment type="similarity">
    <text evidence="4">Belongs to the DPH3 family.</text>
</comment>
<keyword evidence="2" id="KW-0479">Metal-binding</keyword>
<evidence type="ECO:0000259" key="8">
    <source>
        <dbReference type="PROSITE" id="PS51074"/>
    </source>
</evidence>
<keyword evidence="10" id="KW-1185">Reference proteome</keyword>
<evidence type="ECO:0000256" key="1">
    <source>
        <dbReference type="ARBA" id="ARBA00005156"/>
    </source>
</evidence>
<evidence type="ECO:0000256" key="7">
    <source>
        <dbReference type="ARBA" id="ARBA00048125"/>
    </source>
</evidence>
<comment type="pathway">
    <text evidence="1">Protein modification; peptidyl-diphthamide biosynthesis.</text>
</comment>
<sequence>MASFYDEVEIEDMDYDQVEEVYSYPCPCGDKFIITTVELSEGLDVAQCPSCSLVIKVIYDPDDFIDEDDQTVFEVAPINLFL</sequence>
<protein>
    <recommendedName>
        <fullName evidence="6">Diphthamide biosynthesis protein 3</fullName>
    </recommendedName>
</protein>
<comment type="catalytic activity">
    <reaction evidence="5">
        <text>[3Fe-4S](1+)-[protein] + Fe(2+)-[Dph3] = [3Fe-4S](0)-[protein] + Fe(3+)-[Dph3]</text>
        <dbReference type="Rhea" id="RHEA:71235"/>
        <dbReference type="Rhea" id="RHEA-COMP:17996"/>
        <dbReference type="Rhea" id="RHEA-COMP:17997"/>
        <dbReference type="Rhea" id="RHEA-COMP:18002"/>
        <dbReference type="Rhea" id="RHEA-COMP:18003"/>
        <dbReference type="ChEBI" id="CHEBI:29033"/>
        <dbReference type="ChEBI" id="CHEBI:29034"/>
        <dbReference type="ChEBI" id="CHEBI:33751"/>
        <dbReference type="ChEBI" id="CHEBI:47402"/>
        <dbReference type="ChEBI" id="CHEBI:83228"/>
    </reaction>
</comment>
<dbReference type="InterPro" id="IPR036671">
    <property type="entry name" value="DPH_MB_sf"/>
</dbReference>
<accession>A0A8H7QDF4</accession>
<evidence type="ECO:0000256" key="3">
    <source>
        <dbReference type="ARBA" id="ARBA00023004"/>
    </source>
</evidence>
<evidence type="ECO:0000256" key="5">
    <source>
        <dbReference type="ARBA" id="ARBA00036267"/>
    </source>
</evidence>
<dbReference type="Gene3D" id="3.10.660.10">
    <property type="entry name" value="DPH Zinc finger"/>
    <property type="match status" value="1"/>
</dbReference>
<comment type="catalytic activity">
    <reaction evidence="7">
        <text>2 [3Fe-4S](0)-[protein] + 2 Fe(2+)-[Dph3] + NADH = 2 [4Fe-4S](1+)-[protein] + 2 [Dph3] + NAD(+) + H(+)</text>
        <dbReference type="Rhea" id="RHEA:71239"/>
        <dbReference type="Rhea" id="RHEA-COMP:17997"/>
        <dbReference type="Rhea" id="RHEA-COMP:17998"/>
        <dbReference type="Rhea" id="RHEA-COMP:18001"/>
        <dbReference type="Rhea" id="RHEA-COMP:18002"/>
        <dbReference type="ChEBI" id="CHEBI:15378"/>
        <dbReference type="ChEBI" id="CHEBI:29033"/>
        <dbReference type="ChEBI" id="CHEBI:33723"/>
        <dbReference type="ChEBI" id="CHEBI:47402"/>
        <dbReference type="ChEBI" id="CHEBI:57540"/>
        <dbReference type="ChEBI" id="CHEBI:57945"/>
        <dbReference type="ChEBI" id="CHEBI:83228"/>
    </reaction>
</comment>
<evidence type="ECO:0000313" key="9">
    <source>
        <dbReference type="EMBL" id="KAG2189934.1"/>
    </source>
</evidence>
<dbReference type="FunFam" id="3.10.660.10:FF:000001">
    <property type="entry name" value="Diphthamide biosynthesis 3"/>
    <property type="match status" value="1"/>
</dbReference>
<dbReference type="InterPro" id="IPR007872">
    <property type="entry name" value="DPH_MB_dom"/>
</dbReference>
<gene>
    <name evidence="9" type="ORF">INT46_003891</name>
</gene>
<evidence type="ECO:0000256" key="6">
    <source>
        <dbReference type="ARBA" id="ARBA00041070"/>
    </source>
</evidence>
<dbReference type="InterPro" id="IPR044248">
    <property type="entry name" value="DPH3/4-like"/>
</dbReference>
<dbReference type="PANTHER" id="PTHR21454">
    <property type="entry name" value="DPH3 HOMOLOG-RELATED"/>
    <property type="match status" value="1"/>
</dbReference>
<dbReference type="PANTHER" id="PTHR21454:SF31">
    <property type="entry name" value="DIPHTHAMIDE BIOSYNTHESIS PROTEIN 3"/>
    <property type="match status" value="1"/>
</dbReference>
<evidence type="ECO:0000313" key="10">
    <source>
        <dbReference type="Proteomes" id="UP000650833"/>
    </source>
</evidence>
<reference evidence="9" key="1">
    <citation type="submission" date="2020-12" db="EMBL/GenBank/DDBJ databases">
        <title>Metabolic potential, ecology and presence of endohyphal bacteria is reflected in genomic diversity of Mucoromycotina.</title>
        <authorList>
            <person name="Muszewska A."/>
            <person name="Okrasinska A."/>
            <person name="Steczkiewicz K."/>
            <person name="Drgas O."/>
            <person name="Orlowska M."/>
            <person name="Perlinska-Lenart U."/>
            <person name="Aleksandrzak-Piekarczyk T."/>
            <person name="Szatraj K."/>
            <person name="Zielenkiewicz U."/>
            <person name="Pilsyk S."/>
            <person name="Malc E."/>
            <person name="Mieczkowski P."/>
            <person name="Kruszewska J.S."/>
            <person name="Biernat P."/>
            <person name="Pawlowska J."/>
        </authorList>
    </citation>
    <scope>NUCLEOTIDE SEQUENCE</scope>
    <source>
        <strain evidence="9">CBS 226.32</strain>
    </source>
</reference>
<name>A0A8H7QDF4_9FUNG</name>
<organism evidence="9 10">
    <name type="scientific">Mucor plumbeus</name>
    <dbReference type="NCBI Taxonomy" id="97098"/>
    <lineage>
        <taxon>Eukaryota</taxon>
        <taxon>Fungi</taxon>
        <taxon>Fungi incertae sedis</taxon>
        <taxon>Mucoromycota</taxon>
        <taxon>Mucoromycotina</taxon>
        <taxon>Mucoromycetes</taxon>
        <taxon>Mucorales</taxon>
        <taxon>Mucorineae</taxon>
        <taxon>Mucoraceae</taxon>
        <taxon>Mucor</taxon>
    </lineage>
</organism>
<proteinExistence type="inferred from homology"/>
<dbReference type="UniPathway" id="UPA00559"/>
<dbReference type="EMBL" id="JAEPRC010001119">
    <property type="protein sequence ID" value="KAG2189934.1"/>
    <property type="molecule type" value="Genomic_DNA"/>
</dbReference>
<dbReference type="GO" id="GO:0017183">
    <property type="term" value="P:protein histidyl modification to diphthamide"/>
    <property type="evidence" value="ECO:0007669"/>
    <property type="project" value="UniProtKB-UniPathway"/>
</dbReference>
<dbReference type="Pfam" id="PF05207">
    <property type="entry name" value="Zn_ribbon_CSL"/>
    <property type="match status" value="1"/>
</dbReference>
<keyword evidence="3" id="KW-0408">Iron</keyword>
<evidence type="ECO:0000256" key="4">
    <source>
        <dbReference type="ARBA" id="ARBA00024032"/>
    </source>
</evidence>